<feature type="region of interest" description="Disordered" evidence="1">
    <location>
        <begin position="1"/>
        <end position="47"/>
    </location>
</feature>
<protein>
    <submittedName>
        <fullName evidence="2">Uncharacterized protein</fullName>
    </submittedName>
</protein>
<proteinExistence type="predicted"/>
<evidence type="ECO:0000313" key="2">
    <source>
        <dbReference type="EMBL" id="CAD6187473.1"/>
    </source>
</evidence>
<evidence type="ECO:0000256" key="1">
    <source>
        <dbReference type="SAM" id="MobiDB-lite"/>
    </source>
</evidence>
<organism evidence="2 3">
    <name type="scientific">Caenorhabditis auriculariae</name>
    <dbReference type="NCBI Taxonomy" id="2777116"/>
    <lineage>
        <taxon>Eukaryota</taxon>
        <taxon>Metazoa</taxon>
        <taxon>Ecdysozoa</taxon>
        <taxon>Nematoda</taxon>
        <taxon>Chromadorea</taxon>
        <taxon>Rhabditida</taxon>
        <taxon>Rhabditina</taxon>
        <taxon>Rhabditomorpha</taxon>
        <taxon>Rhabditoidea</taxon>
        <taxon>Rhabditidae</taxon>
        <taxon>Peloderinae</taxon>
        <taxon>Caenorhabditis</taxon>
    </lineage>
</organism>
<accession>A0A8S1GX64</accession>
<dbReference type="AlphaFoldDB" id="A0A8S1GX64"/>
<dbReference type="EMBL" id="CAJGYM010000006">
    <property type="protein sequence ID" value="CAD6187473.1"/>
    <property type="molecule type" value="Genomic_DNA"/>
</dbReference>
<sequence length="122" mass="13526">MMAWKVSTGNVGGKAQESAQGQDERPKHNASQRPKYDDQRAPRSTLWPCSPCAGGYNETPAERSLLLRSVSPFSSFSTLGRISLLSIYFRASLPSTLVFGRRTHTLQIGLNNLKFLPPNDLF</sequence>
<dbReference type="Proteomes" id="UP000835052">
    <property type="component" value="Unassembled WGS sequence"/>
</dbReference>
<name>A0A8S1GX64_9PELO</name>
<evidence type="ECO:0000313" key="3">
    <source>
        <dbReference type="Proteomes" id="UP000835052"/>
    </source>
</evidence>
<comment type="caution">
    <text evidence="2">The sequence shown here is derived from an EMBL/GenBank/DDBJ whole genome shotgun (WGS) entry which is preliminary data.</text>
</comment>
<reference evidence="2" key="1">
    <citation type="submission" date="2020-10" db="EMBL/GenBank/DDBJ databases">
        <authorList>
            <person name="Kikuchi T."/>
        </authorList>
    </citation>
    <scope>NUCLEOTIDE SEQUENCE</scope>
    <source>
        <strain evidence="2">NKZ352</strain>
    </source>
</reference>
<gene>
    <name evidence="2" type="ORF">CAUJ_LOCUS3392</name>
</gene>
<keyword evidence="3" id="KW-1185">Reference proteome</keyword>